<keyword evidence="7" id="KW-0346">Stress response</keyword>
<evidence type="ECO:0008006" key="12">
    <source>
        <dbReference type="Google" id="ProtNLM"/>
    </source>
</evidence>
<feature type="domain" description="J" evidence="9">
    <location>
        <begin position="1"/>
        <end position="41"/>
    </location>
</feature>
<evidence type="ECO:0000256" key="3">
    <source>
        <dbReference type="ARBA" id="ARBA00022723"/>
    </source>
</evidence>
<evidence type="ECO:0000256" key="7">
    <source>
        <dbReference type="ARBA" id="ARBA00023016"/>
    </source>
</evidence>
<dbReference type="AlphaFoldDB" id="A0A381WYL7"/>
<evidence type="ECO:0000259" key="9">
    <source>
        <dbReference type="PROSITE" id="PS50076"/>
    </source>
</evidence>
<dbReference type="CDD" id="cd10719">
    <property type="entry name" value="DnaJ_zf"/>
    <property type="match status" value="1"/>
</dbReference>
<gene>
    <name evidence="11" type="ORF">METZ01_LOCUS109871</name>
</gene>
<evidence type="ECO:0000256" key="8">
    <source>
        <dbReference type="ARBA" id="ARBA00023186"/>
    </source>
</evidence>
<dbReference type="Gene3D" id="2.60.260.20">
    <property type="entry name" value="Urease metallochaperone UreE, N-terminal domain"/>
    <property type="match status" value="2"/>
</dbReference>
<keyword evidence="4" id="KW-0677">Repeat</keyword>
<sequence length="269" mass="28080">MKYHPDRNPGDAAAEERFKEAAEAYSVLGDKEKRSNYDRFGEAGLRGGQTFNADTFADFSDILGDLFGFGGAFGGMGRSQPANAGQGTSLRVQLDIELPEAVSGVEKAISLQRYVACETCRQSGSESGTAPTVCAHCGGNGAVQQRHGFLAIARPCAACSGTGRTVSDPCQICRGEGRVADNSELSIRVPAGVDTGSRLLLRGEGSVGLRGAVAGDLEVLIAVGEHPVFARRGKDLFTRVAVSFPMAALGGTVDVPTLDRESARLSIPA</sequence>
<protein>
    <recommendedName>
        <fullName evidence="12">CR-type domain-containing protein</fullName>
    </recommendedName>
</protein>
<dbReference type="CDD" id="cd06257">
    <property type="entry name" value="DnaJ"/>
    <property type="match status" value="1"/>
</dbReference>
<dbReference type="PANTHER" id="PTHR43096:SF48">
    <property type="entry name" value="CHAPERONE PROTEIN DNAJ"/>
    <property type="match status" value="1"/>
</dbReference>
<dbReference type="InterPro" id="IPR018253">
    <property type="entry name" value="DnaJ_domain_CS"/>
</dbReference>
<dbReference type="EMBL" id="UINC01013156">
    <property type="protein sequence ID" value="SVA57017.1"/>
    <property type="molecule type" value="Genomic_DNA"/>
</dbReference>
<accession>A0A381WYL7</accession>
<dbReference type="SUPFAM" id="SSF46565">
    <property type="entry name" value="Chaperone J-domain"/>
    <property type="match status" value="1"/>
</dbReference>
<dbReference type="CDD" id="cd10747">
    <property type="entry name" value="DnaJ_C"/>
    <property type="match status" value="1"/>
</dbReference>
<dbReference type="Pfam" id="PF01556">
    <property type="entry name" value="DnaJ_C"/>
    <property type="match status" value="1"/>
</dbReference>
<dbReference type="PROSITE" id="PS50076">
    <property type="entry name" value="DNAJ_2"/>
    <property type="match status" value="1"/>
</dbReference>
<dbReference type="SUPFAM" id="SSF57938">
    <property type="entry name" value="DnaJ/Hsp40 cysteine-rich domain"/>
    <property type="match status" value="1"/>
</dbReference>
<keyword evidence="2" id="KW-0235">DNA replication</keyword>
<dbReference type="Gene3D" id="2.10.230.10">
    <property type="entry name" value="Heat shock protein DnaJ, cysteine-rich domain"/>
    <property type="match status" value="1"/>
</dbReference>
<reference evidence="11" key="1">
    <citation type="submission" date="2018-05" db="EMBL/GenBank/DDBJ databases">
        <authorList>
            <person name="Lanie J.A."/>
            <person name="Ng W.-L."/>
            <person name="Kazmierczak K.M."/>
            <person name="Andrzejewski T.M."/>
            <person name="Davidsen T.M."/>
            <person name="Wayne K.J."/>
            <person name="Tettelin H."/>
            <person name="Glass J.I."/>
            <person name="Rusch D."/>
            <person name="Podicherti R."/>
            <person name="Tsui H.-C.T."/>
            <person name="Winkler M.E."/>
        </authorList>
    </citation>
    <scope>NUCLEOTIDE SEQUENCE</scope>
</reference>
<keyword evidence="6" id="KW-0862">Zinc</keyword>
<dbReference type="PRINTS" id="PR00625">
    <property type="entry name" value="JDOMAIN"/>
</dbReference>
<dbReference type="InterPro" id="IPR002939">
    <property type="entry name" value="DnaJ_C"/>
</dbReference>
<dbReference type="GO" id="GO:0031072">
    <property type="term" value="F:heat shock protein binding"/>
    <property type="evidence" value="ECO:0007669"/>
    <property type="project" value="InterPro"/>
</dbReference>
<proteinExistence type="predicted"/>
<evidence type="ECO:0000256" key="4">
    <source>
        <dbReference type="ARBA" id="ARBA00022737"/>
    </source>
</evidence>
<feature type="non-terminal residue" evidence="11">
    <location>
        <position position="269"/>
    </location>
</feature>
<dbReference type="GO" id="GO:0051082">
    <property type="term" value="F:unfolded protein binding"/>
    <property type="evidence" value="ECO:0007669"/>
    <property type="project" value="InterPro"/>
</dbReference>
<evidence type="ECO:0000259" key="10">
    <source>
        <dbReference type="PROSITE" id="PS51188"/>
    </source>
</evidence>
<dbReference type="GO" id="GO:0008270">
    <property type="term" value="F:zinc ion binding"/>
    <property type="evidence" value="ECO:0007669"/>
    <property type="project" value="UniProtKB-KW"/>
</dbReference>
<dbReference type="InterPro" id="IPR036869">
    <property type="entry name" value="J_dom_sf"/>
</dbReference>
<feature type="domain" description="CR-type" evidence="10">
    <location>
        <begin position="104"/>
        <end position="182"/>
    </location>
</feature>
<evidence type="ECO:0000256" key="2">
    <source>
        <dbReference type="ARBA" id="ARBA00022705"/>
    </source>
</evidence>
<dbReference type="Gene3D" id="1.10.287.110">
    <property type="entry name" value="DnaJ domain"/>
    <property type="match status" value="1"/>
</dbReference>
<keyword evidence="3" id="KW-0479">Metal-binding</keyword>
<dbReference type="FunFam" id="2.10.230.10:FF:000002">
    <property type="entry name" value="Molecular chaperone DnaJ"/>
    <property type="match status" value="1"/>
</dbReference>
<evidence type="ECO:0000256" key="6">
    <source>
        <dbReference type="ARBA" id="ARBA00022833"/>
    </source>
</evidence>
<dbReference type="SUPFAM" id="SSF49493">
    <property type="entry name" value="HSP40/DnaJ peptide-binding domain"/>
    <property type="match status" value="2"/>
</dbReference>
<evidence type="ECO:0000313" key="11">
    <source>
        <dbReference type="EMBL" id="SVA57017.1"/>
    </source>
</evidence>
<keyword evidence="1" id="KW-0963">Cytoplasm</keyword>
<dbReference type="GO" id="GO:0042026">
    <property type="term" value="P:protein refolding"/>
    <property type="evidence" value="ECO:0007669"/>
    <property type="project" value="TreeGrafter"/>
</dbReference>
<dbReference type="PANTHER" id="PTHR43096">
    <property type="entry name" value="DNAJ HOMOLOG 1, MITOCHONDRIAL-RELATED"/>
    <property type="match status" value="1"/>
</dbReference>
<dbReference type="InterPro" id="IPR036410">
    <property type="entry name" value="HSP_DnaJ_Cys-rich_dom_sf"/>
</dbReference>
<organism evidence="11">
    <name type="scientific">marine metagenome</name>
    <dbReference type="NCBI Taxonomy" id="408172"/>
    <lineage>
        <taxon>unclassified sequences</taxon>
        <taxon>metagenomes</taxon>
        <taxon>ecological metagenomes</taxon>
    </lineage>
</organism>
<dbReference type="Pfam" id="PF00684">
    <property type="entry name" value="DnaJ_CXXCXGXG"/>
    <property type="match status" value="1"/>
</dbReference>
<evidence type="ECO:0000256" key="5">
    <source>
        <dbReference type="ARBA" id="ARBA00022771"/>
    </source>
</evidence>
<dbReference type="InterPro" id="IPR008971">
    <property type="entry name" value="HSP40/DnaJ_pept-bd"/>
</dbReference>
<name>A0A381WYL7_9ZZZZ</name>
<dbReference type="PROSITE" id="PS00636">
    <property type="entry name" value="DNAJ_1"/>
    <property type="match status" value="1"/>
</dbReference>
<dbReference type="InterPro" id="IPR001623">
    <property type="entry name" value="DnaJ_domain"/>
</dbReference>
<dbReference type="GO" id="GO:0005737">
    <property type="term" value="C:cytoplasm"/>
    <property type="evidence" value="ECO:0007669"/>
    <property type="project" value="TreeGrafter"/>
</dbReference>
<keyword evidence="5" id="KW-0863">Zinc-finger</keyword>
<dbReference type="PROSITE" id="PS51188">
    <property type="entry name" value="ZF_CR"/>
    <property type="match status" value="1"/>
</dbReference>
<dbReference type="InterPro" id="IPR001305">
    <property type="entry name" value="HSP_DnaJ_Cys-rich_dom"/>
</dbReference>
<keyword evidence="8" id="KW-0143">Chaperone</keyword>
<dbReference type="GO" id="GO:0006260">
    <property type="term" value="P:DNA replication"/>
    <property type="evidence" value="ECO:0007669"/>
    <property type="project" value="UniProtKB-KW"/>
</dbReference>
<dbReference type="Pfam" id="PF00226">
    <property type="entry name" value="DnaJ"/>
    <property type="match status" value="1"/>
</dbReference>
<evidence type="ECO:0000256" key="1">
    <source>
        <dbReference type="ARBA" id="ARBA00022490"/>
    </source>
</evidence>